<evidence type="ECO:0000256" key="2">
    <source>
        <dbReference type="SAM" id="SignalP"/>
    </source>
</evidence>
<dbReference type="SMART" id="SM00449">
    <property type="entry name" value="SPRY"/>
    <property type="match status" value="1"/>
</dbReference>
<dbReference type="CDD" id="cd13733">
    <property type="entry name" value="SPRY_PRY_C-I_1"/>
    <property type="match status" value="1"/>
</dbReference>
<dbReference type="Gene3D" id="1.10.287.1490">
    <property type="match status" value="1"/>
</dbReference>
<dbReference type="Proteomes" id="UP001187415">
    <property type="component" value="Unassembled WGS sequence"/>
</dbReference>
<feature type="chain" id="PRO_5041642887" description="B30.2/SPRY domain-containing protein" evidence="2">
    <location>
        <begin position="24"/>
        <end position="1611"/>
    </location>
</feature>
<evidence type="ECO:0000259" key="3">
    <source>
        <dbReference type="PROSITE" id="PS50188"/>
    </source>
</evidence>
<keyword evidence="1" id="KW-0175">Coiled coil</keyword>
<feature type="coiled-coil region" evidence="1">
    <location>
        <begin position="1193"/>
        <end position="1416"/>
    </location>
</feature>
<feature type="coiled-coil region" evidence="1">
    <location>
        <begin position="153"/>
        <end position="207"/>
    </location>
</feature>
<name>A0AA88IWC5_CHASR</name>
<reference evidence="4" key="1">
    <citation type="submission" date="2023-07" db="EMBL/GenBank/DDBJ databases">
        <title>Chromosome-level Genome Assembly of Striped Snakehead (Channa striata).</title>
        <authorList>
            <person name="Liu H."/>
        </authorList>
    </citation>
    <scope>NUCLEOTIDE SEQUENCE</scope>
    <source>
        <strain evidence="4">Gz</strain>
        <tissue evidence="4">Muscle</tissue>
    </source>
</reference>
<feature type="domain" description="B30.2/SPRY" evidence="3">
    <location>
        <begin position="1410"/>
        <end position="1606"/>
    </location>
</feature>
<organism evidence="4 5">
    <name type="scientific">Channa striata</name>
    <name type="common">Snakehead murrel</name>
    <name type="synonym">Ophicephalus striatus</name>
    <dbReference type="NCBI Taxonomy" id="64152"/>
    <lineage>
        <taxon>Eukaryota</taxon>
        <taxon>Metazoa</taxon>
        <taxon>Chordata</taxon>
        <taxon>Craniata</taxon>
        <taxon>Vertebrata</taxon>
        <taxon>Euteleostomi</taxon>
        <taxon>Actinopterygii</taxon>
        <taxon>Neopterygii</taxon>
        <taxon>Teleostei</taxon>
        <taxon>Neoteleostei</taxon>
        <taxon>Acanthomorphata</taxon>
        <taxon>Anabantaria</taxon>
        <taxon>Anabantiformes</taxon>
        <taxon>Channoidei</taxon>
        <taxon>Channidae</taxon>
        <taxon>Channa</taxon>
    </lineage>
</organism>
<dbReference type="InterPro" id="IPR006574">
    <property type="entry name" value="PRY"/>
</dbReference>
<feature type="coiled-coil region" evidence="1">
    <location>
        <begin position="1087"/>
        <end position="1160"/>
    </location>
</feature>
<dbReference type="PRINTS" id="PR01407">
    <property type="entry name" value="BUTYPHLNCDUF"/>
</dbReference>
<dbReference type="InterPro" id="IPR003877">
    <property type="entry name" value="SPRY_dom"/>
</dbReference>
<dbReference type="PROSITE" id="PS50188">
    <property type="entry name" value="B302_SPRY"/>
    <property type="match status" value="1"/>
</dbReference>
<feature type="coiled-coil region" evidence="1">
    <location>
        <begin position="958"/>
        <end position="1061"/>
    </location>
</feature>
<dbReference type="InterPro" id="IPR043136">
    <property type="entry name" value="B30.2/SPRY_sf"/>
</dbReference>
<evidence type="ECO:0000313" key="4">
    <source>
        <dbReference type="EMBL" id="KAK2821959.1"/>
    </source>
</evidence>
<dbReference type="SUPFAM" id="SSF49899">
    <property type="entry name" value="Concanavalin A-like lectins/glucanases"/>
    <property type="match status" value="1"/>
</dbReference>
<accession>A0AA88IWC5</accession>
<dbReference type="FunFam" id="2.60.120.920:FF:000004">
    <property type="entry name" value="Butyrophilin subfamily 1 member A1"/>
    <property type="match status" value="1"/>
</dbReference>
<dbReference type="Pfam" id="PF13765">
    <property type="entry name" value="PRY"/>
    <property type="match status" value="1"/>
</dbReference>
<evidence type="ECO:0000313" key="5">
    <source>
        <dbReference type="Proteomes" id="UP001187415"/>
    </source>
</evidence>
<dbReference type="EMBL" id="JAUPFM010000018">
    <property type="protein sequence ID" value="KAK2821959.1"/>
    <property type="molecule type" value="Genomic_DNA"/>
</dbReference>
<dbReference type="InterPro" id="IPR001870">
    <property type="entry name" value="B30.2/SPRY"/>
</dbReference>
<feature type="coiled-coil region" evidence="1">
    <location>
        <begin position="79"/>
        <end position="113"/>
    </location>
</feature>
<gene>
    <name evidence="4" type="ORF">Q5P01_022024</name>
</gene>
<dbReference type="InterPro" id="IPR013320">
    <property type="entry name" value="ConA-like_dom_sf"/>
</dbReference>
<dbReference type="PANTHER" id="PTHR24103">
    <property type="entry name" value="E3 UBIQUITIN-PROTEIN LIGASE TRIM"/>
    <property type="match status" value="1"/>
</dbReference>
<keyword evidence="5" id="KW-1185">Reference proteome</keyword>
<comment type="caution">
    <text evidence="4">The sequence shown here is derived from an EMBL/GenBank/DDBJ whole genome shotgun (WGS) entry which is preliminary data.</text>
</comment>
<feature type="coiled-coil region" evidence="1">
    <location>
        <begin position="418"/>
        <end position="470"/>
    </location>
</feature>
<proteinExistence type="predicted"/>
<dbReference type="SMART" id="SM00589">
    <property type="entry name" value="PRY"/>
    <property type="match status" value="1"/>
</dbReference>
<feature type="signal peptide" evidence="2">
    <location>
        <begin position="1"/>
        <end position="23"/>
    </location>
</feature>
<feature type="coiled-coil region" evidence="1">
    <location>
        <begin position="321"/>
        <end position="377"/>
    </location>
</feature>
<dbReference type="Pfam" id="PF00622">
    <property type="entry name" value="SPRY"/>
    <property type="match status" value="1"/>
</dbReference>
<dbReference type="InterPro" id="IPR003879">
    <property type="entry name" value="Butyrophylin_SPRY"/>
</dbReference>
<feature type="coiled-coil region" evidence="1">
    <location>
        <begin position="504"/>
        <end position="733"/>
    </location>
</feature>
<dbReference type="InterPro" id="IPR050143">
    <property type="entry name" value="TRIM/RBCC"/>
</dbReference>
<keyword evidence="2" id="KW-0732">Signal</keyword>
<evidence type="ECO:0000256" key="1">
    <source>
        <dbReference type="SAM" id="Coils"/>
    </source>
</evidence>
<dbReference type="Gene3D" id="2.60.120.920">
    <property type="match status" value="1"/>
</dbReference>
<sequence length="1611" mass="185658">MAAGSHCIWILLLVSCFFQTSENAHVHGYVNTLTSPDEDSAGDDTLLKIPITLPNGHDPTDANVTFVAVQSCTGLKVQLRSLNNQLQQTTLRNRQLDEEAFGLRREARTLKLQLTTCSSTASAIAGSYRTQLQHKMEQLVKTFDSDTFQILKLFQLTNEVQTLQKRVKLAQNSTESTTETSLLQKELQEKINELNSKKQQIERSHANSTLILQIISLQNEIWDLEQDDSKKGQSGLPTDKRIIALQEQLDKKINELRDNGDASSDMLELLSVHTKIAAIQRLISVHIEKSKTNAADYQRQWRQKTDLLKKKILQLNRDESNKDLTKEILALQGEVENLRQLMLNAKKITDTSLKELRDILEQEKRKQEYLHTQLEENDYAQAQLIMKIISIMKEVRELQNDEQQQTSTSQTTSLMALLQVKETEFAKAQAEISELRRKLQIMTEKYSGAEERYDQTKIEYKQKIAELNRTGGYTPALVLNVINLYDEIRILKSLIFTTEDPDRISELQRQLERTKEELNSKKADMERVTANPQIFLTIIELQNKIWDLQNNAINSTTNKTVKELQTRLDDLISEIDNNGNENTKLMLKIMTLQSQVEQLQRQLSDIHSLQSTQVAQFRNDLTTKQKELQKYINELNEKNQTNARLILEVTDLHSQLRSLEEEWRMDNDTSSLTTSQLRKELRTRMEEHTRDQAEIKELQRKLQLKTEECSGHAGRYEKIKTELEQKIGELNRTGDSEAALILNVMNLHDELMTLRDLMPTTKDAEIKSDMIRQQKKKQHELQSRAADIERLFAFPHAILTIIELQNEIRDLQKTDTNGAERQRIEELYNRVHGFISEVGDGDDDTLKMMLKILTLRSQVEQMKREMLDDKVVNASQIAELTNDLASKKSELLKYISDLRETNAANANLILTIIDLKNQLRNLQPENPTENQGVSATIIKLEEQLRLKVEEHFQDQAEIKALQNKLNQTQAHCSSFEQQLKGLQNELDDRMRELLSKSDTVTSLALQVSTLTLQLEELKRQLQNTESKTKIEELQKVIEEKNNELTKKTEELKERSSQAQRLLQIIAIQTEIEKFMSVALNDTDYDRINALQDHMSDLIEGIQDENNENVKLTFQILSQQDEIGRLKKQEEAQTNAQLEKITELQNELEDVRNQIKEKTLMLESSDTRITNLSAQIMKLHLKIKPLEDEISYIKETNTENIADLQRRLSLTKRQLQDSELRLKDADTKNFNSIMEIADLRAQLKKAQKKASKAAEKNINELEQQLQTQQKEIRKLESTNKDFKQEVENLKICCSETTDCGDVHRQLQQSQEDADRLQEQLQEKDTLLKQLQEELQEHSRVTEKLQSDYSNLERQAQQSQDIVDNLQKQLLEKDATLNQLQQELEERTTENNKLQEDYNNLQNEKNKLDEIIKDLQNKPGDVEDATIHTRKLIFDPNTAHPRVALSAGNTEMSTRAEPLHVPDNPGRFDVDLAVLATTGFSSGKPYWEVSVAGKLCYHLGMTSESAQRKGSISYNPTNGYWTLILNRQGQFKAVDSRTVNIQVQVQPLTLGVLLDYKKGQISFYDAGSRSHIYSFVGQRFKDKLYPFFNFCVEDAENATPIVLITPGSVDWIE</sequence>
<protein>
    <recommendedName>
        <fullName evidence="3">B30.2/SPRY domain-containing protein</fullName>
    </recommendedName>
</protein>